<evidence type="ECO:0000313" key="1">
    <source>
        <dbReference type="EMBL" id="CAG7719044.1"/>
    </source>
</evidence>
<accession>A0A8J2NZN7</accession>
<sequence length="14" mass="1561">ISKILGFRSGEEQP</sequence>
<name>A0A8J2NZN7_9HEXA</name>
<feature type="non-terminal residue" evidence="1">
    <location>
        <position position="14"/>
    </location>
</feature>
<reference evidence="1" key="1">
    <citation type="submission" date="2021-06" db="EMBL/GenBank/DDBJ databases">
        <authorList>
            <person name="Hodson N. C."/>
            <person name="Mongue J. A."/>
            <person name="Jaron S. K."/>
        </authorList>
    </citation>
    <scope>NUCLEOTIDE SEQUENCE</scope>
</reference>
<proteinExistence type="predicted"/>
<dbReference type="Proteomes" id="UP000708208">
    <property type="component" value="Unassembled WGS sequence"/>
</dbReference>
<comment type="caution">
    <text evidence="1">The sequence shown here is derived from an EMBL/GenBank/DDBJ whole genome shotgun (WGS) entry which is preliminary data.</text>
</comment>
<organism evidence="1 2">
    <name type="scientific">Allacma fusca</name>
    <dbReference type="NCBI Taxonomy" id="39272"/>
    <lineage>
        <taxon>Eukaryota</taxon>
        <taxon>Metazoa</taxon>
        <taxon>Ecdysozoa</taxon>
        <taxon>Arthropoda</taxon>
        <taxon>Hexapoda</taxon>
        <taxon>Collembola</taxon>
        <taxon>Symphypleona</taxon>
        <taxon>Sminthuridae</taxon>
        <taxon>Allacma</taxon>
    </lineage>
</organism>
<keyword evidence="2" id="KW-1185">Reference proteome</keyword>
<evidence type="ECO:0000313" key="2">
    <source>
        <dbReference type="Proteomes" id="UP000708208"/>
    </source>
</evidence>
<gene>
    <name evidence="1" type="ORF">AFUS01_LOCUS8388</name>
</gene>
<protein>
    <submittedName>
        <fullName evidence="1">Uncharacterized protein</fullName>
    </submittedName>
</protein>
<dbReference type="EMBL" id="CAJVCH010058181">
    <property type="protein sequence ID" value="CAG7719044.1"/>
    <property type="molecule type" value="Genomic_DNA"/>
</dbReference>